<name>Q0G6F5_9HYPH</name>
<evidence type="ECO:0000313" key="1">
    <source>
        <dbReference type="EMBL" id="EAU42759.1"/>
    </source>
</evidence>
<dbReference type="Proteomes" id="UP000004310">
    <property type="component" value="Unassembled WGS sequence"/>
</dbReference>
<gene>
    <name evidence="1" type="ORF">FP2506_07956</name>
</gene>
<reference evidence="1 2" key="1">
    <citation type="journal article" date="2010" name="J. Bacteriol.">
        <title>Genome sequence of Fulvimarina pelagi HTCC2506T, a Mn(II)-oxidizing alphaproteobacterium possessing an aerobic anoxygenic photosynthetic gene cluster and Xanthorhodopsin.</title>
        <authorList>
            <person name="Kang I."/>
            <person name="Oh H.M."/>
            <person name="Lim S.I."/>
            <person name="Ferriera S."/>
            <person name="Giovannoni S.J."/>
            <person name="Cho J.C."/>
        </authorList>
    </citation>
    <scope>NUCLEOTIDE SEQUENCE [LARGE SCALE GENOMIC DNA]</scope>
    <source>
        <strain evidence="1 2">HTCC2506</strain>
    </source>
</reference>
<dbReference type="HOGENOM" id="CLU_2990159_0_0_5"/>
<organism evidence="1 2">
    <name type="scientific">Fulvimarina pelagi HTCC2506</name>
    <dbReference type="NCBI Taxonomy" id="314231"/>
    <lineage>
        <taxon>Bacteria</taxon>
        <taxon>Pseudomonadati</taxon>
        <taxon>Pseudomonadota</taxon>
        <taxon>Alphaproteobacteria</taxon>
        <taxon>Hyphomicrobiales</taxon>
        <taxon>Aurantimonadaceae</taxon>
        <taxon>Fulvimarina</taxon>
    </lineage>
</organism>
<evidence type="ECO:0000313" key="2">
    <source>
        <dbReference type="Proteomes" id="UP000004310"/>
    </source>
</evidence>
<proteinExistence type="predicted"/>
<protein>
    <submittedName>
        <fullName evidence="1">Uncharacterized protein</fullName>
    </submittedName>
</protein>
<keyword evidence="2" id="KW-1185">Reference proteome</keyword>
<dbReference type="EMBL" id="AATP01000001">
    <property type="protein sequence ID" value="EAU42759.1"/>
    <property type="molecule type" value="Genomic_DNA"/>
</dbReference>
<accession>Q0G6F5</accession>
<sequence>MLQAEAMLGERASRPLAIFQRRETSRAAAFKFVAAKSDAAARYGLPVARLPWHWNGK</sequence>
<dbReference type="AlphaFoldDB" id="Q0G6F5"/>
<comment type="caution">
    <text evidence="1">The sequence shown here is derived from an EMBL/GenBank/DDBJ whole genome shotgun (WGS) entry which is preliminary data.</text>
</comment>